<comment type="caution">
    <text evidence="1">The sequence shown here is derived from an EMBL/GenBank/DDBJ whole genome shotgun (WGS) entry which is preliminary data.</text>
</comment>
<dbReference type="Proteomes" id="UP001589562">
    <property type="component" value="Unassembled WGS sequence"/>
</dbReference>
<name>A0ABV5HGV5_9FLAO</name>
<evidence type="ECO:0000313" key="2">
    <source>
        <dbReference type="Proteomes" id="UP001589562"/>
    </source>
</evidence>
<organism evidence="1 2">
    <name type="scientific">Flavobacterium gyeonganense</name>
    <dbReference type="NCBI Taxonomy" id="1310418"/>
    <lineage>
        <taxon>Bacteria</taxon>
        <taxon>Pseudomonadati</taxon>
        <taxon>Bacteroidota</taxon>
        <taxon>Flavobacteriia</taxon>
        <taxon>Flavobacteriales</taxon>
        <taxon>Flavobacteriaceae</taxon>
        <taxon>Flavobacterium</taxon>
    </lineage>
</organism>
<dbReference type="EMBL" id="JBHMFE010000046">
    <property type="protein sequence ID" value="MFB9110666.1"/>
    <property type="molecule type" value="Genomic_DNA"/>
</dbReference>
<dbReference type="RefSeq" id="WP_278010523.1">
    <property type="nucleotide sequence ID" value="NZ_CP121112.1"/>
</dbReference>
<protein>
    <submittedName>
        <fullName evidence="1">Uncharacterized protein</fullName>
    </submittedName>
</protein>
<proteinExistence type="predicted"/>
<gene>
    <name evidence="1" type="ORF">ACFFVK_18935</name>
</gene>
<sequence length="163" mass="19560">MAHQNFIDIIKNEFTFLENDGYQLRIEDRTVWYEKNTKKEGFRIGFSWTEYDCIWISGLTANKRFNIVEKLINPIINVDLINLYTIYISPNVDYIPESLNYTESNGKINFEISTYEESLLFVDFMKSFYDKTAKRFYEEYKNLENVNVWLDKNDINNHVNLIT</sequence>
<accession>A0ABV5HGV5</accession>
<keyword evidence="2" id="KW-1185">Reference proteome</keyword>
<reference evidence="1 2" key="1">
    <citation type="submission" date="2024-09" db="EMBL/GenBank/DDBJ databases">
        <authorList>
            <person name="Sun Q."/>
            <person name="Mori K."/>
        </authorList>
    </citation>
    <scope>NUCLEOTIDE SEQUENCE [LARGE SCALE GENOMIC DNA]</scope>
    <source>
        <strain evidence="1 2">CECT 8365</strain>
    </source>
</reference>
<evidence type="ECO:0000313" key="1">
    <source>
        <dbReference type="EMBL" id="MFB9110666.1"/>
    </source>
</evidence>